<feature type="compositionally biased region" description="Polar residues" evidence="1">
    <location>
        <begin position="1"/>
        <end position="22"/>
    </location>
</feature>
<feature type="region of interest" description="Disordered" evidence="1">
    <location>
        <begin position="1"/>
        <end position="24"/>
    </location>
</feature>
<evidence type="ECO:0000256" key="1">
    <source>
        <dbReference type="SAM" id="MobiDB-lite"/>
    </source>
</evidence>
<sequence length="430" mass="47774">MDSTTSELVRCSSNSRDSSNENWGKRVSDEALSVYNSLPKKGKPQGRETTVLAAFLVSSPSRGLQVVALGTGTKCLGRSRLSPRGDVVNDSHAEVVARRALMRFFYSEVGRLREHGNGSRESVGGMDTDLLFQFDNDGPGQVKCTVRPGWQLHLYISQLPCGDASTSFSTPRTRDLLQTEEIPVKYTKKRKGFIEESIDVVGNNDGNCIQSGSMVQRKPGRGDTTLSVSCSDKISRWNVVGVQGALLSYFLEPVYISSITVGQSPWKPIEQPLEFHLKRALFYRIFPLSGKLTRPYLVNQPLFYEAPIPPKEFQQLETARATLTCGYSICWNMSGLNEVILGTTGRKQGTSAKGSLYPSTESSLCKKRLLELFLSMEGRSSKFKADDIHYRVLKAGAQEYKSALEIFKSSITFCNWILKPLDLEAFSISR</sequence>
<dbReference type="AlphaFoldDB" id="A0AAP0I0I7"/>
<dbReference type="PANTHER" id="PTHR10910">
    <property type="entry name" value="EUKARYOTE SPECIFIC DSRNA BINDING PROTEIN"/>
    <property type="match status" value="1"/>
</dbReference>
<evidence type="ECO:0000313" key="4">
    <source>
        <dbReference type="Proteomes" id="UP001417504"/>
    </source>
</evidence>
<dbReference type="SMART" id="SM00552">
    <property type="entry name" value="ADEAMc"/>
    <property type="match status" value="1"/>
</dbReference>
<dbReference type="PANTHER" id="PTHR10910:SF62">
    <property type="entry name" value="AT07585P-RELATED"/>
    <property type="match status" value="1"/>
</dbReference>
<feature type="domain" description="A to I editase" evidence="2">
    <location>
        <begin position="68"/>
        <end position="426"/>
    </location>
</feature>
<dbReference type="Proteomes" id="UP001417504">
    <property type="component" value="Unassembled WGS sequence"/>
</dbReference>
<accession>A0AAP0I0I7</accession>
<keyword evidence="4" id="KW-1185">Reference proteome</keyword>
<comment type="caution">
    <text evidence="3">The sequence shown here is derived from an EMBL/GenBank/DDBJ whole genome shotgun (WGS) entry which is preliminary data.</text>
</comment>
<proteinExistence type="predicted"/>
<dbReference type="PROSITE" id="PS50141">
    <property type="entry name" value="A_DEAMIN_EDITASE"/>
    <property type="match status" value="1"/>
</dbReference>
<dbReference type="InterPro" id="IPR002466">
    <property type="entry name" value="A_deamin"/>
</dbReference>
<dbReference type="GO" id="GO:0005730">
    <property type="term" value="C:nucleolus"/>
    <property type="evidence" value="ECO:0007669"/>
    <property type="project" value="TreeGrafter"/>
</dbReference>
<organism evidence="3 4">
    <name type="scientific">Stephania japonica</name>
    <dbReference type="NCBI Taxonomy" id="461633"/>
    <lineage>
        <taxon>Eukaryota</taxon>
        <taxon>Viridiplantae</taxon>
        <taxon>Streptophyta</taxon>
        <taxon>Embryophyta</taxon>
        <taxon>Tracheophyta</taxon>
        <taxon>Spermatophyta</taxon>
        <taxon>Magnoliopsida</taxon>
        <taxon>Ranunculales</taxon>
        <taxon>Menispermaceae</taxon>
        <taxon>Menispermoideae</taxon>
        <taxon>Cissampelideae</taxon>
        <taxon>Stephania</taxon>
    </lineage>
</organism>
<dbReference type="GO" id="GO:0006396">
    <property type="term" value="P:RNA processing"/>
    <property type="evidence" value="ECO:0007669"/>
    <property type="project" value="InterPro"/>
</dbReference>
<gene>
    <name evidence="3" type="ORF">Sjap_020559</name>
</gene>
<name>A0AAP0I0I7_9MAGN</name>
<dbReference type="GO" id="GO:0005737">
    <property type="term" value="C:cytoplasm"/>
    <property type="evidence" value="ECO:0007669"/>
    <property type="project" value="TreeGrafter"/>
</dbReference>
<reference evidence="3 4" key="1">
    <citation type="submission" date="2024-01" db="EMBL/GenBank/DDBJ databases">
        <title>Genome assemblies of Stephania.</title>
        <authorList>
            <person name="Yang L."/>
        </authorList>
    </citation>
    <scope>NUCLEOTIDE SEQUENCE [LARGE SCALE GENOMIC DNA]</scope>
    <source>
        <strain evidence="3">QJT</strain>
        <tissue evidence="3">Leaf</tissue>
    </source>
</reference>
<evidence type="ECO:0000259" key="2">
    <source>
        <dbReference type="PROSITE" id="PS50141"/>
    </source>
</evidence>
<dbReference type="Pfam" id="PF02137">
    <property type="entry name" value="A_deamin"/>
    <property type="match status" value="1"/>
</dbReference>
<dbReference type="GO" id="GO:0006382">
    <property type="term" value="P:adenosine to inosine editing"/>
    <property type="evidence" value="ECO:0007669"/>
    <property type="project" value="TreeGrafter"/>
</dbReference>
<dbReference type="EMBL" id="JBBNAE010000008">
    <property type="protein sequence ID" value="KAK9103305.1"/>
    <property type="molecule type" value="Genomic_DNA"/>
</dbReference>
<dbReference type="GO" id="GO:0003726">
    <property type="term" value="F:double-stranded RNA adenosine deaminase activity"/>
    <property type="evidence" value="ECO:0007669"/>
    <property type="project" value="TreeGrafter"/>
</dbReference>
<dbReference type="GO" id="GO:0003725">
    <property type="term" value="F:double-stranded RNA binding"/>
    <property type="evidence" value="ECO:0007669"/>
    <property type="project" value="TreeGrafter"/>
</dbReference>
<dbReference type="GO" id="GO:0008251">
    <property type="term" value="F:tRNA-specific adenosine deaminase activity"/>
    <property type="evidence" value="ECO:0007669"/>
    <property type="project" value="TreeGrafter"/>
</dbReference>
<evidence type="ECO:0000313" key="3">
    <source>
        <dbReference type="EMBL" id="KAK9103305.1"/>
    </source>
</evidence>
<protein>
    <recommendedName>
        <fullName evidence="2">A to I editase domain-containing protein</fullName>
    </recommendedName>
</protein>